<dbReference type="InterPro" id="IPR022803">
    <property type="entry name" value="Ribosomal_uL5_dom_sf"/>
</dbReference>
<dbReference type="EMBL" id="CP049074">
    <property type="protein sequence ID" value="QKQ99902.1"/>
    <property type="molecule type" value="Genomic_DNA"/>
</dbReference>
<dbReference type="PANTHER" id="PTHR38816">
    <property type="entry name" value="EXOSOME SUBUNIT, DUF54 FAMILY-RELATED"/>
    <property type="match status" value="1"/>
</dbReference>
<keyword evidence="2" id="KW-1185">Reference proteome</keyword>
<evidence type="ECO:0000313" key="1">
    <source>
        <dbReference type="EMBL" id="QKQ99902.1"/>
    </source>
</evidence>
<dbReference type="SUPFAM" id="SSF55282">
    <property type="entry name" value="RL5-like"/>
    <property type="match status" value="1"/>
</dbReference>
<dbReference type="Pfam" id="PF01877">
    <property type="entry name" value="RNA_binding"/>
    <property type="match status" value="1"/>
</dbReference>
<accession>A0A6N0NVM6</accession>
<proteinExistence type="predicted"/>
<sequence length="146" mass="16476">MRINKISASVFCYSTEDEARVRDALLLLFNNVIQDNEILRIKVEGHYGDPIITLKADLEGKRATDATSYLLSKLDTADIVYLLSTITSRSQGNRIYIRVDKQALISQRKVLLKDGEDVIKIVLSLKDNIKEFMEVLKQLASGNMSV</sequence>
<dbReference type="OrthoDB" id="10874at2157"/>
<evidence type="ECO:0000313" key="2">
    <source>
        <dbReference type="Proteomes" id="UP000509301"/>
    </source>
</evidence>
<dbReference type="GeneID" id="55641386"/>
<dbReference type="PANTHER" id="PTHR38816:SF1">
    <property type="entry name" value="EXOSOME SUBUNIT"/>
    <property type="match status" value="1"/>
</dbReference>
<dbReference type="InterPro" id="IPR002739">
    <property type="entry name" value="PAB1135-like"/>
</dbReference>
<dbReference type="KEGG" id="mten:GWK48_05510"/>
<reference evidence="1 2" key="1">
    <citation type="submission" date="2020-02" db="EMBL/GenBank/DDBJ databases">
        <title>Comparative genome analysis reveals the metabolism and evolution of the thermophilic archaeal genus Metallosphaera.</title>
        <authorList>
            <person name="Jiang C."/>
        </authorList>
    </citation>
    <scope>NUCLEOTIDE SEQUENCE [LARGE SCALE GENOMIC DNA]</scope>
    <source>
        <strain evidence="1 2">Ric-A</strain>
    </source>
</reference>
<name>A0A6N0NVM6_9CREN</name>
<dbReference type="AlphaFoldDB" id="A0A6N0NVM6"/>
<dbReference type="Gene3D" id="3.30.1440.10">
    <property type="match status" value="1"/>
</dbReference>
<gene>
    <name evidence="1" type="ORF">GWK48_05510</name>
</gene>
<dbReference type="Proteomes" id="UP000509301">
    <property type="component" value="Chromosome"/>
</dbReference>
<dbReference type="RefSeq" id="WP_174630337.1">
    <property type="nucleotide sequence ID" value="NZ_CP049074.1"/>
</dbReference>
<organism evidence="1 2">
    <name type="scientific">Metallosphaera tengchongensis</name>
    <dbReference type="NCBI Taxonomy" id="1532350"/>
    <lineage>
        <taxon>Archaea</taxon>
        <taxon>Thermoproteota</taxon>
        <taxon>Thermoprotei</taxon>
        <taxon>Sulfolobales</taxon>
        <taxon>Sulfolobaceae</taxon>
        <taxon>Metallosphaera</taxon>
    </lineage>
</organism>
<protein>
    <submittedName>
        <fullName evidence="1">Exosome protein</fullName>
    </submittedName>
</protein>